<keyword evidence="1" id="KW-1133">Transmembrane helix</keyword>
<sequence length="524" mass="56687">MSRPDPDRSVAVLIGTVGHRSPQLPPLGSVTNNLVELARVLSGPPVGLVAPDGITELLDAASQQEVAITLLDRAEEAEDLLLVYFAGHGLLDDNGELYLALHGTDPRPERLSVSALPFALVSRAIRESPARIRVLILDCCFSGVAISAMSNAEIESLVADSTRVEGTYTLTATSGNALALAPPGDDYTAFTGELIRMLREPATGDDLTLTGAYRHLAAVLPGRGWPRPQQRTTNGAGDLVLRPADSTAPPHTVEPRAAATAVLPTPVEPPRVLRRPRNPLHPLHFRRYAPDWWSLAAPVLGALIVWTVVSVAGNAYVGGDAYVAVYLAAVPALLLIFLVVGAIGMVSDSGLTWTRRAILLIAIAGLIVSCNPRVKNGSVLGLWSVREPDDAFLPGYPLLLILLVVAARAAGRLVVRYAAEVLRRYEIRLDRNGFRVVDGRDEYYLLWQQLERVWVSQDHLCVSFKPGYSEIRTPEEINYSSRYGGYVIADLRVFTTPRDQTDLALAHFAGPAFRRGPDRAPGPT</sequence>
<dbReference type="RefSeq" id="WP_310407810.1">
    <property type="nucleotide sequence ID" value="NZ_JAVDYC010000001.1"/>
</dbReference>
<dbReference type="NCBIfam" id="NF047832">
    <property type="entry name" value="caspase_w_EACC1"/>
    <property type="match status" value="1"/>
</dbReference>
<protein>
    <recommendedName>
        <fullName evidence="2">Peptidase C14 caspase domain-containing protein</fullName>
    </recommendedName>
</protein>
<evidence type="ECO:0000259" key="2">
    <source>
        <dbReference type="Pfam" id="PF00656"/>
    </source>
</evidence>
<feature type="transmembrane region" description="Helical" evidence="1">
    <location>
        <begin position="394"/>
        <end position="415"/>
    </location>
</feature>
<proteinExistence type="predicted"/>
<evidence type="ECO:0000313" key="4">
    <source>
        <dbReference type="Proteomes" id="UP001183629"/>
    </source>
</evidence>
<feature type="domain" description="Peptidase C14 caspase" evidence="2">
    <location>
        <begin position="10"/>
        <end position="207"/>
    </location>
</feature>
<organism evidence="3 4">
    <name type="scientific">Catenuloplanes niger</name>
    <dbReference type="NCBI Taxonomy" id="587534"/>
    <lineage>
        <taxon>Bacteria</taxon>
        <taxon>Bacillati</taxon>
        <taxon>Actinomycetota</taxon>
        <taxon>Actinomycetes</taxon>
        <taxon>Micromonosporales</taxon>
        <taxon>Micromonosporaceae</taxon>
        <taxon>Catenuloplanes</taxon>
    </lineage>
</organism>
<comment type="caution">
    <text evidence="3">The sequence shown here is derived from an EMBL/GenBank/DDBJ whole genome shotgun (WGS) entry which is preliminary data.</text>
</comment>
<name>A0AAE3ZJM7_9ACTN</name>
<feature type="transmembrane region" description="Helical" evidence="1">
    <location>
        <begin position="323"/>
        <end position="345"/>
    </location>
</feature>
<dbReference type="SUPFAM" id="SSF52129">
    <property type="entry name" value="Caspase-like"/>
    <property type="match status" value="1"/>
</dbReference>
<dbReference type="EMBL" id="JAVDYC010000001">
    <property type="protein sequence ID" value="MDR7319880.1"/>
    <property type="molecule type" value="Genomic_DNA"/>
</dbReference>
<dbReference type="GO" id="GO:0004197">
    <property type="term" value="F:cysteine-type endopeptidase activity"/>
    <property type="evidence" value="ECO:0007669"/>
    <property type="project" value="InterPro"/>
</dbReference>
<keyword evidence="1" id="KW-0812">Transmembrane</keyword>
<keyword evidence="1" id="KW-0472">Membrane</keyword>
<reference evidence="3 4" key="1">
    <citation type="submission" date="2023-07" db="EMBL/GenBank/DDBJ databases">
        <title>Sequencing the genomes of 1000 actinobacteria strains.</title>
        <authorList>
            <person name="Klenk H.-P."/>
        </authorList>
    </citation>
    <scope>NUCLEOTIDE SEQUENCE [LARGE SCALE GENOMIC DNA]</scope>
    <source>
        <strain evidence="3 4">DSM 44711</strain>
    </source>
</reference>
<accession>A0AAE3ZJM7</accession>
<dbReference type="Gene3D" id="3.40.50.1460">
    <property type="match status" value="1"/>
</dbReference>
<dbReference type="InterPro" id="IPR011600">
    <property type="entry name" value="Pept_C14_caspase"/>
</dbReference>
<gene>
    <name evidence="3" type="ORF">J2S44_000130</name>
</gene>
<dbReference type="Pfam" id="PF00656">
    <property type="entry name" value="Peptidase_C14"/>
    <property type="match status" value="1"/>
</dbReference>
<evidence type="ECO:0000313" key="3">
    <source>
        <dbReference type="EMBL" id="MDR7319880.1"/>
    </source>
</evidence>
<dbReference type="AlphaFoldDB" id="A0AAE3ZJM7"/>
<evidence type="ECO:0000256" key="1">
    <source>
        <dbReference type="SAM" id="Phobius"/>
    </source>
</evidence>
<dbReference type="GO" id="GO:0006508">
    <property type="term" value="P:proteolysis"/>
    <property type="evidence" value="ECO:0007669"/>
    <property type="project" value="InterPro"/>
</dbReference>
<dbReference type="Proteomes" id="UP001183629">
    <property type="component" value="Unassembled WGS sequence"/>
</dbReference>
<dbReference type="InterPro" id="IPR029030">
    <property type="entry name" value="Caspase-like_dom_sf"/>
</dbReference>
<keyword evidence="4" id="KW-1185">Reference proteome</keyword>
<feature type="transmembrane region" description="Helical" evidence="1">
    <location>
        <begin position="292"/>
        <end position="317"/>
    </location>
</feature>